<dbReference type="AlphaFoldDB" id="A0A6N6NLU2"/>
<dbReference type="GO" id="GO:0005886">
    <property type="term" value="C:plasma membrane"/>
    <property type="evidence" value="ECO:0007669"/>
    <property type="project" value="UniProtKB-SubCell"/>
</dbReference>
<evidence type="ECO:0000256" key="6">
    <source>
        <dbReference type="ARBA" id="ARBA00022989"/>
    </source>
</evidence>
<dbReference type="CDD" id="cd06550">
    <property type="entry name" value="TM_ABC_iron-siderophores_like"/>
    <property type="match status" value="1"/>
</dbReference>
<dbReference type="GO" id="GO:0033214">
    <property type="term" value="P:siderophore-iron import into cell"/>
    <property type="evidence" value="ECO:0007669"/>
    <property type="project" value="TreeGrafter"/>
</dbReference>
<keyword evidence="4" id="KW-1003">Cell membrane</keyword>
<accession>A0A6N6NLU2</accession>
<dbReference type="SUPFAM" id="SSF81345">
    <property type="entry name" value="ABC transporter involved in vitamin B12 uptake, BtuC"/>
    <property type="match status" value="1"/>
</dbReference>
<proteinExistence type="inferred from homology"/>
<evidence type="ECO:0000256" key="3">
    <source>
        <dbReference type="ARBA" id="ARBA00022448"/>
    </source>
</evidence>
<dbReference type="FunFam" id="1.10.3470.10:FF:000001">
    <property type="entry name" value="Vitamin B12 ABC transporter permease BtuC"/>
    <property type="match status" value="1"/>
</dbReference>
<evidence type="ECO:0000256" key="1">
    <source>
        <dbReference type="ARBA" id="ARBA00004651"/>
    </source>
</evidence>
<keyword evidence="6 8" id="KW-1133">Transmembrane helix</keyword>
<comment type="subcellular location">
    <subcellularLocation>
        <location evidence="1">Cell membrane</location>
        <topology evidence="1">Multi-pass membrane protein</topology>
    </subcellularLocation>
</comment>
<protein>
    <submittedName>
        <fullName evidence="9">Iron ABC transporter permease</fullName>
    </submittedName>
</protein>
<dbReference type="Gene3D" id="1.10.3470.10">
    <property type="entry name" value="ABC transporter involved in vitamin B12 uptake, BtuC"/>
    <property type="match status" value="1"/>
</dbReference>
<feature type="transmembrane region" description="Helical" evidence="8">
    <location>
        <begin position="232"/>
        <end position="259"/>
    </location>
</feature>
<organism evidence="9 10">
    <name type="scientific">Ellagibacter isourolithinifaciens</name>
    <dbReference type="NCBI Taxonomy" id="2137581"/>
    <lineage>
        <taxon>Bacteria</taxon>
        <taxon>Bacillati</taxon>
        <taxon>Actinomycetota</taxon>
        <taxon>Coriobacteriia</taxon>
        <taxon>Eggerthellales</taxon>
        <taxon>Eggerthellaceae</taxon>
        <taxon>Ellagibacter</taxon>
    </lineage>
</organism>
<keyword evidence="3" id="KW-0813">Transport</keyword>
<keyword evidence="10" id="KW-1185">Reference proteome</keyword>
<dbReference type="Pfam" id="PF01032">
    <property type="entry name" value="FecCD"/>
    <property type="match status" value="1"/>
</dbReference>
<sequence length="325" mass="34545">MALAVILVVITSVSLMLGKFPIEPHEAICMLLGQVFPIDQFWTNQQQTLFFNVRLPRILLALMVGCCLAAAGAAFQGTFQNPLVSPDILGASQGAALGAAIAILLGASAFATSLFAFCFAIATVFLVLLISSRAKGNRILVVVLAGVMVSSLFQAGVSFTKLIADPTDQLPAITYWLMGSLTSAKMSDVTLVAAPMIIGCVVLFAMRWRINILTMGDDEAATMGVNAKRMRVVVLLAATLVTASSVAVSGMVGWVGLVIPHLCRMLVGCDYRKLLPASMLMGASFLLLVDDIARLVATSEIPIGILTAFVGAPFFLYLITRERKI</sequence>
<feature type="transmembrane region" description="Helical" evidence="8">
    <location>
        <begin position="88"/>
        <end position="107"/>
    </location>
</feature>
<comment type="caution">
    <text evidence="9">The sequence shown here is derived from an EMBL/GenBank/DDBJ whole genome shotgun (WGS) entry which is preliminary data.</text>
</comment>
<name>A0A6N6NLU2_9ACTN</name>
<dbReference type="PANTHER" id="PTHR30472">
    <property type="entry name" value="FERRIC ENTEROBACTIN TRANSPORT SYSTEM PERMEASE PROTEIN"/>
    <property type="match status" value="1"/>
</dbReference>
<dbReference type="InterPro" id="IPR037294">
    <property type="entry name" value="ABC_BtuC-like"/>
</dbReference>
<feature type="transmembrane region" description="Helical" evidence="8">
    <location>
        <begin position="184"/>
        <end position="205"/>
    </location>
</feature>
<feature type="transmembrane region" description="Helical" evidence="8">
    <location>
        <begin position="301"/>
        <end position="319"/>
    </location>
</feature>
<dbReference type="InterPro" id="IPR000522">
    <property type="entry name" value="ABC_transptr_permease_BtuC"/>
</dbReference>
<dbReference type="OrthoDB" id="9782305at2"/>
<evidence type="ECO:0000256" key="5">
    <source>
        <dbReference type="ARBA" id="ARBA00022692"/>
    </source>
</evidence>
<evidence type="ECO:0000313" key="10">
    <source>
        <dbReference type="Proteomes" id="UP000468668"/>
    </source>
</evidence>
<dbReference type="EMBL" id="WAJR01000026">
    <property type="protein sequence ID" value="KAB1637981.1"/>
    <property type="molecule type" value="Genomic_DNA"/>
</dbReference>
<evidence type="ECO:0000256" key="4">
    <source>
        <dbReference type="ARBA" id="ARBA00022475"/>
    </source>
</evidence>
<dbReference type="GO" id="GO:0022857">
    <property type="term" value="F:transmembrane transporter activity"/>
    <property type="evidence" value="ECO:0007669"/>
    <property type="project" value="InterPro"/>
</dbReference>
<gene>
    <name evidence="9" type="ORF">F8C90_08825</name>
</gene>
<evidence type="ECO:0000256" key="7">
    <source>
        <dbReference type="ARBA" id="ARBA00023136"/>
    </source>
</evidence>
<evidence type="ECO:0000256" key="8">
    <source>
        <dbReference type="SAM" id="Phobius"/>
    </source>
</evidence>
<feature type="transmembrane region" description="Helical" evidence="8">
    <location>
        <begin position="139"/>
        <end position="164"/>
    </location>
</feature>
<evidence type="ECO:0000256" key="2">
    <source>
        <dbReference type="ARBA" id="ARBA00007935"/>
    </source>
</evidence>
<evidence type="ECO:0000313" key="9">
    <source>
        <dbReference type="EMBL" id="KAB1637981.1"/>
    </source>
</evidence>
<dbReference type="Proteomes" id="UP000468668">
    <property type="component" value="Unassembled WGS sequence"/>
</dbReference>
<reference evidence="9 10" key="1">
    <citation type="submission" date="2019-09" db="EMBL/GenBank/DDBJ databases">
        <title>Whole genome shotgun sequencing (WGS) of Ellagibacter isourolithinifaciens DSM 104140(T) and Adlercreutzia muris DSM 29508(T).</title>
        <authorList>
            <person name="Stoll D.A."/>
            <person name="Danylec N."/>
            <person name="Huch M."/>
        </authorList>
    </citation>
    <scope>NUCLEOTIDE SEQUENCE [LARGE SCALE GENOMIC DNA]</scope>
    <source>
        <strain evidence="9 10">DSM 104140</strain>
    </source>
</reference>
<feature type="transmembrane region" description="Helical" evidence="8">
    <location>
        <begin position="58"/>
        <end position="76"/>
    </location>
</feature>
<dbReference type="PANTHER" id="PTHR30472:SF70">
    <property type="entry name" value="MOLYBDATE IMPORT SYSTEM PERMEASE PROTEIN MOLB"/>
    <property type="match status" value="1"/>
</dbReference>
<keyword evidence="5 8" id="KW-0812">Transmembrane</keyword>
<comment type="similarity">
    <text evidence="2">Belongs to the binding-protein-dependent transport system permease family. FecCD subfamily.</text>
</comment>
<keyword evidence="7 8" id="KW-0472">Membrane</keyword>